<feature type="domain" description="Ribosomal RNA adenine methylase transferase N-terminal" evidence="9">
    <location>
        <begin position="24"/>
        <end position="197"/>
    </location>
</feature>
<dbReference type="PROSITE" id="PS51689">
    <property type="entry name" value="SAM_RNA_A_N6_MT"/>
    <property type="match status" value="1"/>
</dbReference>
<evidence type="ECO:0000256" key="1">
    <source>
        <dbReference type="ARBA" id="ARBA00022490"/>
    </source>
</evidence>
<dbReference type="PANTHER" id="PTHR11727:SF7">
    <property type="entry name" value="DIMETHYLADENOSINE TRANSFERASE-RELATED"/>
    <property type="match status" value="1"/>
</dbReference>
<keyword evidence="6 7" id="KW-0694">RNA-binding</keyword>
<comment type="function">
    <text evidence="7">Specifically dimethylates two adjacent adenosines (A1518 and A1519) in the loop of a conserved hairpin near the 3'-end of 16S rRNA in the 30S particle. May play a critical role in biogenesis of 30S subunits.</text>
</comment>
<feature type="binding site" evidence="7 8">
    <location>
        <position position="93"/>
    </location>
    <ligand>
        <name>S-adenosyl-L-methionine</name>
        <dbReference type="ChEBI" id="CHEBI:59789"/>
    </ligand>
</feature>
<sequence>MKAVEKQNLAKKHFGQNFLQDESVLEAIIQSIPKMNKEIELIEIGAGLGDLTNKLLSLGNITTYEVDKDLIPYLQERLKGALECGRLSLEIGDVLEIWKGESLRKKDYFLVSNLPYYIATLLIIKTIKDPLSKGCVVMTQKEVAQKFCAQCGGSDFSALSVLVQSVGEATLLFDVPPSAFVPPPKVTSSVFLLQKMANPPSFKDLEHLESLLKVAFGAPRKTILNNLSKAYPKQEIMDALESLQIAPSKRPHEIDTTNYHRLLKIL</sequence>
<dbReference type="InterPro" id="IPR020596">
    <property type="entry name" value="rRNA_Ade_Mease_Trfase_CS"/>
</dbReference>
<dbReference type="SMART" id="SM00650">
    <property type="entry name" value="rADc"/>
    <property type="match status" value="1"/>
</dbReference>
<comment type="subcellular location">
    <subcellularLocation>
        <location evidence="7">Cytoplasm</location>
    </subcellularLocation>
</comment>
<feature type="binding site" evidence="7 8">
    <location>
        <position position="45"/>
    </location>
    <ligand>
        <name>S-adenosyl-L-methionine</name>
        <dbReference type="ChEBI" id="CHEBI:59789"/>
    </ligand>
</feature>
<name>A0A3D8IBC7_9HELI</name>
<dbReference type="Gene3D" id="1.10.8.100">
    <property type="entry name" value="Ribosomal RNA adenine dimethylase-like, domain 2"/>
    <property type="match status" value="1"/>
</dbReference>
<comment type="caution">
    <text evidence="10">The sequence shown here is derived from an EMBL/GenBank/DDBJ whole genome shotgun (WGS) entry which is preliminary data.</text>
</comment>
<dbReference type="HAMAP" id="MF_00607">
    <property type="entry name" value="16SrRNA_methyltr_A"/>
    <property type="match status" value="1"/>
</dbReference>
<comment type="catalytic activity">
    <reaction evidence="7">
        <text>adenosine(1518)/adenosine(1519) in 16S rRNA + 4 S-adenosyl-L-methionine = N(6)-dimethyladenosine(1518)/N(6)-dimethyladenosine(1519) in 16S rRNA + 4 S-adenosyl-L-homocysteine + 4 H(+)</text>
        <dbReference type="Rhea" id="RHEA:19609"/>
        <dbReference type="Rhea" id="RHEA-COMP:10232"/>
        <dbReference type="Rhea" id="RHEA-COMP:10233"/>
        <dbReference type="ChEBI" id="CHEBI:15378"/>
        <dbReference type="ChEBI" id="CHEBI:57856"/>
        <dbReference type="ChEBI" id="CHEBI:59789"/>
        <dbReference type="ChEBI" id="CHEBI:74411"/>
        <dbReference type="ChEBI" id="CHEBI:74493"/>
        <dbReference type="EC" id="2.1.1.182"/>
    </reaction>
</comment>
<dbReference type="Gene3D" id="3.40.50.150">
    <property type="entry name" value="Vaccinia Virus protein VP39"/>
    <property type="match status" value="1"/>
</dbReference>
<evidence type="ECO:0000256" key="2">
    <source>
        <dbReference type="ARBA" id="ARBA00022552"/>
    </source>
</evidence>
<evidence type="ECO:0000313" key="11">
    <source>
        <dbReference type="Proteomes" id="UP000256650"/>
    </source>
</evidence>
<dbReference type="InterPro" id="IPR029063">
    <property type="entry name" value="SAM-dependent_MTases_sf"/>
</dbReference>
<dbReference type="OrthoDB" id="9814755at2"/>
<dbReference type="InterPro" id="IPR023165">
    <property type="entry name" value="rRNA_Ade_diMease-like_C"/>
</dbReference>
<evidence type="ECO:0000256" key="4">
    <source>
        <dbReference type="ARBA" id="ARBA00022679"/>
    </source>
</evidence>
<dbReference type="GeneID" id="82536047"/>
<evidence type="ECO:0000313" key="10">
    <source>
        <dbReference type="EMBL" id="RDU62345.1"/>
    </source>
</evidence>
<dbReference type="GO" id="GO:0005829">
    <property type="term" value="C:cytosol"/>
    <property type="evidence" value="ECO:0007669"/>
    <property type="project" value="TreeGrafter"/>
</dbReference>
<dbReference type="CDD" id="cd02440">
    <property type="entry name" value="AdoMet_MTases"/>
    <property type="match status" value="1"/>
</dbReference>
<reference evidence="10 11" key="1">
    <citation type="submission" date="2018-04" db="EMBL/GenBank/DDBJ databases">
        <title>Novel Campyloabacter and Helicobacter Species and Strains.</title>
        <authorList>
            <person name="Mannion A.J."/>
            <person name="Shen Z."/>
            <person name="Fox J.G."/>
        </authorList>
    </citation>
    <scope>NUCLEOTIDE SEQUENCE [LARGE SCALE GENOMIC DNA]</scope>
    <source>
        <strain evidence="10 11">MIT 99-5101</strain>
    </source>
</reference>
<dbReference type="NCBIfam" id="TIGR00755">
    <property type="entry name" value="ksgA"/>
    <property type="match status" value="1"/>
</dbReference>
<evidence type="ECO:0000256" key="8">
    <source>
        <dbReference type="PROSITE-ProRule" id="PRU01026"/>
    </source>
</evidence>
<dbReference type="AlphaFoldDB" id="A0A3D8IBC7"/>
<accession>A0A3D8IBC7</accession>
<evidence type="ECO:0000256" key="6">
    <source>
        <dbReference type="ARBA" id="ARBA00022884"/>
    </source>
</evidence>
<organism evidence="10 11">
    <name type="scientific">Helicobacter ganmani</name>
    <dbReference type="NCBI Taxonomy" id="60246"/>
    <lineage>
        <taxon>Bacteria</taxon>
        <taxon>Pseudomonadati</taxon>
        <taxon>Campylobacterota</taxon>
        <taxon>Epsilonproteobacteria</taxon>
        <taxon>Campylobacterales</taxon>
        <taxon>Helicobacteraceae</taxon>
        <taxon>Helicobacter</taxon>
    </lineage>
</organism>
<proteinExistence type="inferred from homology"/>
<dbReference type="GO" id="GO:0052908">
    <property type="term" value="F:16S rRNA (adenine(1518)-N(6)/adenine(1519)-N(6))-dimethyltransferase activity"/>
    <property type="evidence" value="ECO:0007669"/>
    <property type="project" value="UniProtKB-EC"/>
</dbReference>
<comment type="similarity">
    <text evidence="7">Belongs to the class I-like SAM-binding methyltransferase superfamily. rRNA adenine N(6)-methyltransferase family. RsmA subfamily.</text>
</comment>
<evidence type="ECO:0000256" key="3">
    <source>
        <dbReference type="ARBA" id="ARBA00022603"/>
    </source>
</evidence>
<dbReference type="InterPro" id="IPR020598">
    <property type="entry name" value="rRNA_Ade_methylase_Trfase_N"/>
</dbReference>
<dbReference type="PANTHER" id="PTHR11727">
    <property type="entry name" value="DIMETHYLADENOSINE TRANSFERASE"/>
    <property type="match status" value="1"/>
</dbReference>
<dbReference type="InterPro" id="IPR001737">
    <property type="entry name" value="KsgA/Erm"/>
</dbReference>
<keyword evidence="5 7" id="KW-0949">S-adenosyl-L-methionine</keyword>
<feature type="binding site" evidence="7 8">
    <location>
        <position position="113"/>
    </location>
    <ligand>
        <name>S-adenosyl-L-methionine</name>
        <dbReference type="ChEBI" id="CHEBI:59789"/>
    </ligand>
</feature>
<keyword evidence="1 7" id="KW-0963">Cytoplasm</keyword>
<feature type="binding site" evidence="7 8">
    <location>
        <position position="65"/>
    </location>
    <ligand>
        <name>S-adenosyl-L-methionine</name>
        <dbReference type="ChEBI" id="CHEBI:59789"/>
    </ligand>
</feature>
<protein>
    <recommendedName>
        <fullName evidence="7">Ribosomal RNA small subunit methyltransferase A</fullName>
        <ecNumber evidence="7">2.1.1.182</ecNumber>
    </recommendedName>
    <alternativeName>
        <fullName evidence="7">16S rRNA (adenine(1518)-N(6)/adenine(1519)-N(6))-dimethyltransferase</fullName>
    </alternativeName>
    <alternativeName>
        <fullName evidence="7">16S rRNA dimethyladenosine transferase</fullName>
    </alternativeName>
    <alternativeName>
        <fullName evidence="7">16S rRNA dimethylase</fullName>
    </alternativeName>
    <alternativeName>
        <fullName evidence="7">S-adenosylmethionine-6-N', N'-adenosyl(rRNA) dimethyltransferase</fullName>
    </alternativeName>
</protein>
<dbReference type="EC" id="2.1.1.182" evidence="7"/>
<evidence type="ECO:0000259" key="9">
    <source>
        <dbReference type="SMART" id="SM00650"/>
    </source>
</evidence>
<dbReference type="RefSeq" id="WP_115551911.1">
    <property type="nucleotide sequence ID" value="NZ_CAONBV010000001.1"/>
</dbReference>
<dbReference type="GO" id="GO:0003723">
    <property type="term" value="F:RNA binding"/>
    <property type="evidence" value="ECO:0007669"/>
    <property type="project" value="UniProtKB-UniRule"/>
</dbReference>
<feature type="binding site" evidence="7 8">
    <location>
        <position position="17"/>
    </location>
    <ligand>
        <name>S-adenosyl-L-methionine</name>
        <dbReference type="ChEBI" id="CHEBI:59789"/>
    </ligand>
</feature>
<evidence type="ECO:0000256" key="7">
    <source>
        <dbReference type="HAMAP-Rule" id="MF_00607"/>
    </source>
</evidence>
<keyword evidence="4 7" id="KW-0808">Transferase</keyword>
<keyword evidence="11" id="KW-1185">Reference proteome</keyword>
<dbReference type="InterPro" id="IPR011530">
    <property type="entry name" value="rRNA_adenine_dimethylase"/>
</dbReference>
<keyword evidence="3 7" id="KW-0489">Methyltransferase</keyword>
<dbReference type="SUPFAM" id="SSF53335">
    <property type="entry name" value="S-adenosyl-L-methionine-dependent methyltransferases"/>
    <property type="match status" value="1"/>
</dbReference>
<keyword evidence="2 7" id="KW-0698">rRNA processing</keyword>
<dbReference type="PROSITE" id="PS01131">
    <property type="entry name" value="RRNA_A_DIMETH"/>
    <property type="match status" value="1"/>
</dbReference>
<evidence type="ECO:0000256" key="5">
    <source>
        <dbReference type="ARBA" id="ARBA00022691"/>
    </source>
</evidence>
<dbReference type="EMBL" id="NXLS01000007">
    <property type="protein sequence ID" value="RDU62345.1"/>
    <property type="molecule type" value="Genomic_DNA"/>
</dbReference>
<dbReference type="Pfam" id="PF00398">
    <property type="entry name" value="RrnaAD"/>
    <property type="match status" value="1"/>
</dbReference>
<feature type="binding site" evidence="7 8">
    <location>
        <position position="19"/>
    </location>
    <ligand>
        <name>S-adenosyl-L-methionine</name>
        <dbReference type="ChEBI" id="CHEBI:59789"/>
    </ligand>
</feature>
<gene>
    <name evidence="7" type="primary">rsmA</name>
    <name evidence="7" type="synonym">ksgA</name>
    <name evidence="10" type="ORF">CQA43_07075</name>
</gene>
<dbReference type="Proteomes" id="UP000256650">
    <property type="component" value="Unassembled WGS sequence"/>
</dbReference>